<dbReference type="RefSeq" id="WP_136936202.1">
    <property type="nucleotide sequence ID" value="NZ_SSMQ01000121.1"/>
</dbReference>
<dbReference type="GO" id="GO:0046872">
    <property type="term" value="F:metal ion binding"/>
    <property type="evidence" value="ECO:0007669"/>
    <property type="project" value="UniProtKB-KW"/>
</dbReference>
<dbReference type="AlphaFoldDB" id="A0A4U1IIB9"/>
<dbReference type="InterPro" id="IPR036663">
    <property type="entry name" value="Fumarylacetoacetase_C_sf"/>
</dbReference>
<keyword evidence="5" id="KW-0378">Hydrolase</keyword>
<evidence type="ECO:0000259" key="4">
    <source>
        <dbReference type="Pfam" id="PF10370"/>
    </source>
</evidence>
<dbReference type="EMBL" id="SSMQ01000121">
    <property type="protein sequence ID" value="TKC93626.1"/>
    <property type="molecule type" value="Genomic_DNA"/>
</dbReference>
<gene>
    <name evidence="5" type="ORF">E8A74_49485</name>
</gene>
<feature type="domain" description="Fumarylacetoacetase-like C-terminal" evidence="3">
    <location>
        <begin position="57"/>
        <end position="252"/>
    </location>
</feature>
<sequence>MTTFARIDRGEGRAAFARLHGDRLRLLAGAPWERTSETGEEVPLAGARLLAPVTPSKIVCVGRNYRAHAAELGNDVPVEPLLFFKPPSSIIAADETIELPEESSRIDHEAELGVVIGARCRRVSEERALDFVFGYTCVDDVTARDLQKKDGQWTRAKGFDTFCPTGPLLVTGIDPSALAVRCRVNGEIRQDGNTRDLIFSITRLIAYISGVMTLEPGDLIATGTPHGVGPIAAGDVVEVEVEGVGTLRNPVRPRG</sequence>
<dbReference type="InterPro" id="IPR018833">
    <property type="entry name" value="Rv2993c-like_N"/>
</dbReference>
<keyword evidence="6" id="KW-1185">Reference proteome</keyword>
<feature type="domain" description="Rv2993c-like N-terminal" evidence="4">
    <location>
        <begin position="4"/>
        <end position="52"/>
    </location>
</feature>
<keyword evidence="2" id="KW-0479">Metal-binding</keyword>
<dbReference type="InterPro" id="IPR011234">
    <property type="entry name" value="Fumarylacetoacetase-like_C"/>
</dbReference>
<evidence type="ECO:0000259" key="3">
    <source>
        <dbReference type="Pfam" id="PF01557"/>
    </source>
</evidence>
<dbReference type="FunFam" id="3.90.850.10:FF:000002">
    <property type="entry name" value="2-hydroxyhepta-2,4-diene-1,7-dioate isomerase"/>
    <property type="match status" value="1"/>
</dbReference>
<dbReference type="GO" id="GO:0016853">
    <property type="term" value="F:isomerase activity"/>
    <property type="evidence" value="ECO:0007669"/>
    <property type="project" value="UniProtKB-ARBA"/>
</dbReference>
<evidence type="ECO:0000256" key="1">
    <source>
        <dbReference type="ARBA" id="ARBA00010211"/>
    </source>
</evidence>
<dbReference type="PANTHER" id="PTHR11820">
    <property type="entry name" value="ACYLPYRUVASE"/>
    <property type="match status" value="1"/>
</dbReference>
<dbReference type="PANTHER" id="PTHR11820:SF7">
    <property type="entry name" value="ACYLPYRUVASE FAHD1, MITOCHONDRIAL"/>
    <property type="match status" value="1"/>
</dbReference>
<name>A0A4U1IIB9_9BACT</name>
<dbReference type="Pfam" id="PF01557">
    <property type="entry name" value="FAA_hydrolase"/>
    <property type="match status" value="1"/>
</dbReference>
<accession>A0A4U1IIB9</accession>
<evidence type="ECO:0000256" key="2">
    <source>
        <dbReference type="ARBA" id="ARBA00022723"/>
    </source>
</evidence>
<dbReference type="SUPFAM" id="SSF56529">
    <property type="entry name" value="FAH"/>
    <property type="match status" value="1"/>
</dbReference>
<dbReference type="GO" id="GO:0018773">
    <property type="term" value="F:acetylpyruvate hydrolase activity"/>
    <property type="evidence" value="ECO:0007669"/>
    <property type="project" value="TreeGrafter"/>
</dbReference>
<evidence type="ECO:0000313" key="5">
    <source>
        <dbReference type="EMBL" id="TKC93626.1"/>
    </source>
</evidence>
<dbReference type="OrthoDB" id="5197601at2"/>
<dbReference type="Gene3D" id="3.90.850.10">
    <property type="entry name" value="Fumarylacetoacetase-like, C-terminal domain"/>
    <property type="match status" value="1"/>
</dbReference>
<proteinExistence type="inferred from homology"/>
<comment type="similarity">
    <text evidence="1">Belongs to the FAH family.</text>
</comment>
<dbReference type="Proteomes" id="UP000309215">
    <property type="component" value="Unassembled WGS sequence"/>
</dbReference>
<protein>
    <submittedName>
        <fullName evidence="5">FAA hydrolase family protein</fullName>
    </submittedName>
</protein>
<comment type="caution">
    <text evidence="5">The sequence shown here is derived from an EMBL/GenBank/DDBJ whole genome shotgun (WGS) entry which is preliminary data.</text>
</comment>
<dbReference type="Pfam" id="PF10370">
    <property type="entry name" value="Rv2993c-like_N"/>
    <property type="match status" value="1"/>
</dbReference>
<dbReference type="GO" id="GO:0019752">
    <property type="term" value="P:carboxylic acid metabolic process"/>
    <property type="evidence" value="ECO:0007669"/>
    <property type="project" value="UniProtKB-ARBA"/>
</dbReference>
<evidence type="ECO:0000313" key="6">
    <source>
        <dbReference type="Proteomes" id="UP000309215"/>
    </source>
</evidence>
<reference evidence="5 6" key="1">
    <citation type="submission" date="2019-04" db="EMBL/GenBank/DDBJ databases">
        <authorList>
            <person name="Li Y."/>
            <person name="Wang J."/>
        </authorList>
    </citation>
    <scope>NUCLEOTIDE SEQUENCE [LARGE SCALE GENOMIC DNA]</scope>
    <source>
        <strain evidence="5 6">DSM 14668</strain>
    </source>
</reference>
<organism evidence="5 6">
    <name type="scientific">Polyangium fumosum</name>
    <dbReference type="NCBI Taxonomy" id="889272"/>
    <lineage>
        <taxon>Bacteria</taxon>
        <taxon>Pseudomonadati</taxon>
        <taxon>Myxococcota</taxon>
        <taxon>Polyangia</taxon>
        <taxon>Polyangiales</taxon>
        <taxon>Polyangiaceae</taxon>
        <taxon>Polyangium</taxon>
    </lineage>
</organism>